<reference evidence="15 16" key="1">
    <citation type="journal article" date="2019" name="Nat. Ecol. Evol.">
        <title>Megaphylogeny resolves global patterns of mushroom evolution.</title>
        <authorList>
            <person name="Varga T."/>
            <person name="Krizsan K."/>
            <person name="Foldi C."/>
            <person name="Dima B."/>
            <person name="Sanchez-Garcia M."/>
            <person name="Sanchez-Ramirez S."/>
            <person name="Szollosi G.J."/>
            <person name="Szarkandi J.G."/>
            <person name="Papp V."/>
            <person name="Albert L."/>
            <person name="Andreopoulos W."/>
            <person name="Angelini C."/>
            <person name="Antonin V."/>
            <person name="Barry K.W."/>
            <person name="Bougher N.L."/>
            <person name="Buchanan P."/>
            <person name="Buyck B."/>
            <person name="Bense V."/>
            <person name="Catcheside P."/>
            <person name="Chovatia M."/>
            <person name="Cooper J."/>
            <person name="Damon W."/>
            <person name="Desjardin D."/>
            <person name="Finy P."/>
            <person name="Geml J."/>
            <person name="Haridas S."/>
            <person name="Hughes K."/>
            <person name="Justo A."/>
            <person name="Karasinski D."/>
            <person name="Kautmanova I."/>
            <person name="Kiss B."/>
            <person name="Kocsube S."/>
            <person name="Kotiranta H."/>
            <person name="LaButti K.M."/>
            <person name="Lechner B.E."/>
            <person name="Liimatainen K."/>
            <person name="Lipzen A."/>
            <person name="Lukacs Z."/>
            <person name="Mihaltcheva S."/>
            <person name="Morgado L.N."/>
            <person name="Niskanen T."/>
            <person name="Noordeloos M.E."/>
            <person name="Ohm R.A."/>
            <person name="Ortiz-Santana B."/>
            <person name="Ovrebo C."/>
            <person name="Racz N."/>
            <person name="Riley R."/>
            <person name="Savchenko A."/>
            <person name="Shiryaev A."/>
            <person name="Soop K."/>
            <person name="Spirin V."/>
            <person name="Szebenyi C."/>
            <person name="Tomsovsky M."/>
            <person name="Tulloss R.E."/>
            <person name="Uehling J."/>
            <person name="Grigoriev I.V."/>
            <person name="Vagvolgyi C."/>
            <person name="Papp T."/>
            <person name="Martin F.M."/>
            <person name="Miettinen O."/>
            <person name="Hibbett D.S."/>
            <person name="Nagy L.G."/>
        </authorList>
    </citation>
    <scope>NUCLEOTIDE SEQUENCE [LARGE SCALE GENOMIC DNA]</scope>
    <source>
        <strain evidence="15 16">HHB13444</strain>
    </source>
</reference>
<dbReference type="AlphaFoldDB" id="A0A5C3P4D8"/>
<dbReference type="GO" id="GO:0003723">
    <property type="term" value="F:RNA binding"/>
    <property type="evidence" value="ECO:0007669"/>
    <property type="project" value="UniProtKB-KW"/>
</dbReference>
<proteinExistence type="inferred from homology"/>
<sequence>MADICPEFLYTGGCITPACSLKHDGRFCAVCGVICTPPAKYSAHVKQKKHQAKLLTTTTASSTWLKCSICNVLVAHQGINWIQHITGASHCAIAAKHGLHQFILPLDAYLPNHYHCFICNRSIHVQYWWLHLASQMHLTLQVAATQRSMLEQAERDRQGITVSHEEKGVDFGLVSRSGSRRGVQAEVTAVSTDPSANVSIVRAEAFATGGSSGTCPFSATIVGGPCPMASGQAVCVRIMFRHSQRGQFSGRLELTLQDTSRRTFFIIRQLHAVVGTVSDHELLKADAPYARHRPTRWRDRTHVVEGTRPPALKAVKWVKKLENSEFPPGLQELLKNGSTRKVIGAIRGTFLPQTLTYTTHERYYRLLLWLEEHRLRKDLRMYDRADVQFTKEGGLYTLQVPGLAEKRPSVVIGDTIHAQNTNGNGHTHKGFVHDVRLQEIRVSFHSSFKVTGRYNVRFEHNRTPIKRQHQALLARSTSSRRLLFPGPQHAPLDRIVQSHEASLTLFNNQIANNANQLQAVKSILRLKEGAAPFIVFGPPGTGKTVTVVEAIRQILRREPNARILACAPSNSAADLLAQRLLSLTPTELLRCNAIFRSRMSLPDELVAYSTSKGNHFSIPPVSSLVTFKVIVSTCGHASFSYNVGMPHGHFTHIFVDEAGQGTEPEVLTAAIKTMATPSTRVILSGDPKQLGPVVRSSLARELGLGKSYLERLMDLPLYVKLVKNFRSHPAILNYPNERFYNGELEVCGSASTINAFLGSSQLPKRTFPIIFHAIAGENERESTSPSYFNIDEATEVVDYVKELLRDRSHPVRAHDIGVITPYFAQSRKIRKLLQKEKIDGVKVASVEEFQGQERRVIIISTVRTSRDLLSYDAKFSLGFVSNPRRFNVAVTRAQALLIVIGDAYVLSIDPMWRGFMNYVYLGGGWRGDDPSWDPKVPVRTEGDYAAEMQEAAAAEMDALMARLAEGEDLEGEANVDQAFQGEE</sequence>
<dbReference type="FunFam" id="3.40.50.300:FF:000608">
    <property type="entry name" value="Mov10 RISC complex RNA helicase"/>
    <property type="match status" value="1"/>
</dbReference>
<evidence type="ECO:0000256" key="7">
    <source>
        <dbReference type="ARBA" id="ARBA00022806"/>
    </source>
</evidence>
<evidence type="ECO:0000256" key="3">
    <source>
        <dbReference type="ARBA" id="ARBA00012552"/>
    </source>
</evidence>
<dbReference type="InterPro" id="IPR027417">
    <property type="entry name" value="P-loop_NTPase"/>
</dbReference>
<feature type="domain" description="Helicase MOV-10-like beta-barrel" evidence="14">
    <location>
        <begin position="382"/>
        <end position="458"/>
    </location>
</feature>
<keyword evidence="7" id="KW-0347">Helicase</keyword>
<evidence type="ECO:0000256" key="4">
    <source>
        <dbReference type="ARBA" id="ARBA00022490"/>
    </source>
</evidence>
<dbReference type="GO" id="GO:0032574">
    <property type="term" value="F:5'-3' RNA helicase activity"/>
    <property type="evidence" value="ECO:0007669"/>
    <property type="project" value="InterPro"/>
</dbReference>
<comment type="subcellular location">
    <subcellularLocation>
        <location evidence="1">Cytoplasm</location>
        <location evidence="1">Cytoplasmic ribonucleoprotein granule</location>
    </subcellularLocation>
</comment>
<dbReference type="Pfam" id="PF21634">
    <property type="entry name" value="MOV-10_beta-barrel"/>
    <property type="match status" value="1"/>
</dbReference>
<evidence type="ECO:0000313" key="16">
    <source>
        <dbReference type="Proteomes" id="UP000308197"/>
    </source>
</evidence>
<dbReference type="InterPro" id="IPR026122">
    <property type="entry name" value="MOV-10/SDE3_DEXXQ/H-box"/>
</dbReference>
<comment type="similarity">
    <text evidence="2">Belongs to the DNA2/NAM7 helicase family. SDE3 subfamily.</text>
</comment>
<name>A0A5C3P4D8_9APHY</name>
<evidence type="ECO:0000259" key="14">
    <source>
        <dbReference type="Pfam" id="PF21634"/>
    </source>
</evidence>
<dbReference type="Proteomes" id="UP000308197">
    <property type="component" value="Unassembled WGS sequence"/>
</dbReference>
<keyword evidence="4" id="KW-0963">Cytoplasm</keyword>
<feature type="domain" description="DNA2/NAM7 helicase helicase" evidence="12">
    <location>
        <begin position="513"/>
        <end position="582"/>
    </location>
</feature>
<dbReference type="PANTHER" id="PTHR45418">
    <property type="entry name" value="CANCER/TESTIS ANTIGEN 55"/>
    <property type="match status" value="1"/>
</dbReference>
<dbReference type="GO" id="GO:0005524">
    <property type="term" value="F:ATP binding"/>
    <property type="evidence" value="ECO:0007669"/>
    <property type="project" value="UniProtKB-KW"/>
</dbReference>
<protein>
    <recommendedName>
        <fullName evidence="3">RNA helicase</fullName>
        <ecNumber evidence="3">3.6.4.13</ecNumber>
    </recommendedName>
</protein>
<evidence type="ECO:0000259" key="12">
    <source>
        <dbReference type="Pfam" id="PF13086"/>
    </source>
</evidence>
<keyword evidence="8" id="KW-0067">ATP-binding</keyword>
<comment type="catalytic activity">
    <reaction evidence="11">
        <text>ATP + H2O = ADP + phosphate + H(+)</text>
        <dbReference type="Rhea" id="RHEA:13065"/>
        <dbReference type="ChEBI" id="CHEBI:15377"/>
        <dbReference type="ChEBI" id="CHEBI:15378"/>
        <dbReference type="ChEBI" id="CHEBI:30616"/>
        <dbReference type="ChEBI" id="CHEBI:43474"/>
        <dbReference type="ChEBI" id="CHEBI:456216"/>
        <dbReference type="EC" id="3.6.4.13"/>
    </reaction>
</comment>
<dbReference type="GO" id="GO:0036464">
    <property type="term" value="C:cytoplasmic ribonucleoprotein granule"/>
    <property type="evidence" value="ECO:0007669"/>
    <property type="project" value="UniProtKB-SubCell"/>
</dbReference>
<dbReference type="InterPro" id="IPR049080">
    <property type="entry name" value="MOV-10-like_beta-barrel"/>
</dbReference>
<keyword evidence="16" id="KW-1185">Reference proteome</keyword>
<evidence type="ECO:0000256" key="6">
    <source>
        <dbReference type="ARBA" id="ARBA00022801"/>
    </source>
</evidence>
<dbReference type="InterPro" id="IPR041677">
    <property type="entry name" value="DNA2/NAM7_AAA_11"/>
</dbReference>
<evidence type="ECO:0000256" key="9">
    <source>
        <dbReference type="ARBA" id="ARBA00022884"/>
    </source>
</evidence>
<dbReference type="EC" id="3.6.4.13" evidence="3"/>
<feature type="domain" description="DNA2/NAM7 helicase-like C-terminal" evidence="13">
    <location>
        <begin position="705"/>
        <end position="903"/>
    </location>
</feature>
<keyword evidence="6 15" id="KW-0378">Hydrolase</keyword>
<feature type="domain" description="DNA2/NAM7 helicase helicase" evidence="12">
    <location>
        <begin position="626"/>
        <end position="696"/>
    </location>
</feature>
<keyword evidence="9" id="KW-0694">RNA-binding</keyword>
<dbReference type="GO" id="GO:0031047">
    <property type="term" value="P:regulatory ncRNA-mediated gene silencing"/>
    <property type="evidence" value="ECO:0007669"/>
    <property type="project" value="UniProtKB-KW"/>
</dbReference>
<dbReference type="CDD" id="cd18808">
    <property type="entry name" value="SF1_C_Upf1"/>
    <property type="match status" value="1"/>
</dbReference>
<dbReference type="Pfam" id="PF13086">
    <property type="entry name" value="AAA_11"/>
    <property type="match status" value="2"/>
</dbReference>
<keyword evidence="5" id="KW-0547">Nucleotide-binding</keyword>
<keyword evidence="10" id="KW-0943">RNA-mediated gene silencing</keyword>
<dbReference type="SUPFAM" id="SSF52540">
    <property type="entry name" value="P-loop containing nucleoside triphosphate hydrolases"/>
    <property type="match status" value="1"/>
</dbReference>
<evidence type="ECO:0000256" key="11">
    <source>
        <dbReference type="ARBA" id="ARBA00047984"/>
    </source>
</evidence>
<evidence type="ECO:0000256" key="5">
    <source>
        <dbReference type="ARBA" id="ARBA00022741"/>
    </source>
</evidence>
<dbReference type="STRING" id="1314778.A0A5C3P4D8"/>
<evidence type="ECO:0000256" key="1">
    <source>
        <dbReference type="ARBA" id="ARBA00004331"/>
    </source>
</evidence>
<dbReference type="Gene3D" id="3.40.50.300">
    <property type="entry name" value="P-loop containing nucleotide triphosphate hydrolases"/>
    <property type="match status" value="2"/>
</dbReference>
<evidence type="ECO:0000256" key="2">
    <source>
        <dbReference type="ARBA" id="ARBA00005601"/>
    </source>
</evidence>
<dbReference type="PANTHER" id="PTHR45418:SF1">
    <property type="entry name" value="CANCER_TESTIS ANTIGEN 55"/>
    <property type="match status" value="1"/>
</dbReference>
<dbReference type="GO" id="GO:0016787">
    <property type="term" value="F:hydrolase activity"/>
    <property type="evidence" value="ECO:0007669"/>
    <property type="project" value="UniProtKB-KW"/>
</dbReference>
<accession>A0A5C3P4D8</accession>
<dbReference type="InParanoid" id="A0A5C3P4D8"/>
<evidence type="ECO:0000313" key="15">
    <source>
        <dbReference type="EMBL" id="TFK83160.1"/>
    </source>
</evidence>
<gene>
    <name evidence="15" type="ORF">K466DRAFT_603093</name>
</gene>
<dbReference type="Pfam" id="PF13087">
    <property type="entry name" value="AAA_12"/>
    <property type="match status" value="1"/>
</dbReference>
<organism evidence="15 16">
    <name type="scientific">Polyporus arcularius HHB13444</name>
    <dbReference type="NCBI Taxonomy" id="1314778"/>
    <lineage>
        <taxon>Eukaryota</taxon>
        <taxon>Fungi</taxon>
        <taxon>Dikarya</taxon>
        <taxon>Basidiomycota</taxon>
        <taxon>Agaricomycotina</taxon>
        <taxon>Agaricomycetes</taxon>
        <taxon>Polyporales</taxon>
        <taxon>Polyporaceae</taxon>
        <taxon>Polyporus</taxon>
    </lineage>
</organism>
<evidence type="ECO:0000256" key="10">
    <source>
        <dbReference type="ARBA" id="ARBA00023158"/>
    </source>
</evidence>
<evidence type="ECO:0000259" key="13">
    <source>
        <dbReference type="Pfam" id="PF13087"/>
    </source>
</evidence>
<evidence type="ECO:0000256" key="8">
    <source>
        <dbReference type="ARBA" id="ARBA00022840"/>
    </source>
</evidence>
<dbReference type="InterPro" id="IPR047187">
    <property type="entry name" value="SF1_C_Upf1"/>
</dbReference>
<dbReference type="InterPro" id="IPR041679">
    <property type="entry name" value="DNA2/NAM7-like_C"/>
</dbReference>
<dbReference type="CDD" id="cd18038">
    <property type="entry name" value="DEXXQc_Helz-like"/>
    <property type="match status" value="1"/>
</dbReference>
<dbReference type="EMBL" id="ML211416">
    <property type="protein sequence ID" value="TFK83160.1"/>
    <property type="molecule type" value="Genomic_DNA"/>
</dbReference>